<dbReference type="AlphaFoldDB" id="A0AAF0V6R1"/>
<dbReference type="Gene3D" id="1.20.1250.20">
    <property type="entry name" value="MFS general substrate transporter like domains"/>
    <property type="match status" value="2"/>
</dbReference>
<evidence type="ECO:0000256" key="9">
    <source>
        <dbReference type="SAM" id="Phobius"/>
    </source>
</evidence>
<evidence type="ECO:0000256" key="6">
    <source>
        <dbReference type="ARBA" id="ARBA00044504"/>
    </source>
</evidence>
<dbReference type="PROSITE" id="PS01023">
    <property type="entry name" value="PTR2_2"/>
    <property type="match status" value="1"/>
</dbReference>
<evidence type="ECO:0000313" key="11">
    <source>
        <dbReference type="Proteomes" id="UP001234989"/>
    </source>
</evidence>
<keyword evidence="5 9" id="KW-0472">Membrane</keyword>
<feature type="compositionally biased region" description="Polar residues" evidence="8">
    <location>
        <begin position="1"/>
        <end position="11"/>
    </location>
</feature>
<evidence type="ECO:0000256" key="8">
    <source>
        <dbReference type="SAM" id="MobiDB-lite"/>
    </source>
</evidence>
<keyword evidence="7" id="KW-0813">Transport</keyword>
<feature type="transmembrane region" description="Helical" evidence="9">
    <location>
        <begin position="327"/>
        <end position="352"/>
    </location>
</feature>
<keyword evidence="11" id="KW-1185">Reference proteome</keyword>
<evidence type="ECO:0000256" key="3">
    <source>
        <dbReference type="ARBA" id="ARBA00022692"/>
    </source>
</evidence>
<dbReference type="GO" id="GO:0022857">
    <property type="term" value="F:transmembrane transporter activity"/>
    <property type="evidence" value="ECO:0007669"/>
    <property type="project" value="InterPro"/>
</dbReference>
<comment type="subcellular location">
    <subcellularLocation>
        <location evidence="1 7">Membrane</location>
        <topology evidence="1 7">Multi-pass membrane protein</topology>
    </subcellularLocation>
</comment>
<dbReference type="GO" id="GO:0006857">
    <property type="term" value="P:oligopeptide transport"/>
    <property type="evidence" value="ECO:0007669"/>
    <property type="project" value="InterPro"/>
</dbReference>
<evidence type="ECO:0000256" key="2">
    <source>
        <dbReference type="ARBA" id="ARBA00005982"/>
    </source>
</evidence>
<dbReference type="Pfam" id="PF00854">
    <property type="entry name" value="PTR2"/>
    <property type="match status" value="1"/>
</dbReference>
<keyword evidence="3 7" id="KW-0812">Transmembrane</keyword>
<dbReference type="InterPro" id="IPR018456">
    <property type="entry name" value="PTR2_symporter_CS"/>
</dbReference>
<dbReference type="InterPro" id="IPR000109">
    <property type="entry name" value="POT_fam"/>
</dbReference>
<gene>
    <name evidence="10" type="ORF">MTR67_051133</name>
</gene>
<evidence type="ECO:0000256" key="4">
    <source>
        <dbReference type="ARBA" id="ARBA00022989"/>
    </source>
</evidence>
<evidence type="ECO:0000256" key="1">
    <source>
        <dbReference type="ARBA" id="ARBA00004141"/>
    </source>
</evidence>
<dbReference type="GO" id="GO:0016020">
    <property type="term" value="C:membrane"/>
    <property type="evidence" value="ECO:0007669"/>
    <property type="project" value="UniProtKB-SubCell"/>
</dbReference>
<keyword evidence="4 9" id="KW-1133">Transmembrane helix</keyword>
<feature type="transmembrane region" description="Helical" evidence="9">
    <location>
        <begin position="398"/>
        <end position="418"/>
    </location>
</feature>
<accession>A0AAF0V6R1</accession>
<dbReference type="EMBL" id="CP133623">
    <property type="protein sequence ID" value="WMV57748.1"/>
    <property type="molecule type" value="Genomic_DNA"/>
</dbReference>
<reference evidence="10" key="1">
    <citation type="submission" date="2023-08" db="EMBL/GenBank/DDBJ databases">
        <title>A de novo genome assembly of Solanum verrucosum Schlechtendal, a Mexican diploid species geographically isolated from the other diploid A-genome species in potato relatives.</title>
        <authorList>
            <person name="Hosaka K."/>
        </authorList>
    </citation>
    <scope>NUCLEOTIDE SEQUENCE</scope>
    <source>
        <tissue evidence="10">Young leaves</tissue>
    </source>
</reference>
<evidence type="ECO:0000256" key="5">
    <source>
        <dbReference type="ARBA" id="ARBA00023136"/>
    </source>
</evidence>
<evidence type="ECO:0000256" key="7">
    <source>
        <dbReference type="RuleBase" id="RU003755"/>
    </source>
</evidence>
<sequence>MGTQTEATSLLQDGGIHQNEDSGLYTRDGSVDIKGNPVLKSETGNWRACPFILGNECCERLAFYGISVNLVTYLTKKLHEGNVSAARNVTTWQGTCYLMPLIGAVLADAYWGRYRTIATFSIIYFVMKNVNCSCIYFISGLPLDLSAKESVFSLASAVGKPLTVDMTTDSLTRLSCARLWAILKGSTFRIRLSSKKVDGATDQWIVAHKSVCSKGVLYFIASDDFPIDEDVMNVPEVLDEVSCNAGTHSHCLSEDIASHIIHEIQPPKFVDTHIWKILHLTMMVRYVSTFNSFEEGMCTLTLSASVPDFKPPECVGSVCPSATPAQYAIFFSGLYLIALGTGGIKPCVSAFGADQFDDTDPKERVKKGSFFNWFYFSINIGALISSTLIVWIQENAGWGLGFGIPAVFMSIAIASFFFGTPLYRFQKPGGSPLTRMCQVLVAAFHKWNLSVPDDSTLLYETPDKSSAIEGSRKLLHTDELR</sequence>
<feature type="region of interest" description="Disordered" evidence="8">
    <location>
        <begin position="1"/>
        <end position="23"/>
    </location>
</feature>
<organism evidence="10 11">
    <name type="scientific">Solanum verrucosum</name>
    <dbReference type="NCBI Taxonomy" id="315347"/>
    <lineage>
        <taxon>Eukaryota</taxon>
        <taxon>Viridiplantae</taxon>
        <taxon>Streptophyta</taxon>
        <taxon>Embryophyta</taxon>
        <taxon>Tracheophyta</taxon>
        <taxon>Spermatophyta</taxon>
        <taxon>Magnoliopsida</taxon>
        <taxon>eudicotyledons</taxon>
        <taxon>Gunneridae</taxon>
        <taxon>Pentapetalae</taxon>
        <taxon>asterids</taxon>
        <taxon>lamiids</taxon>
        <taxon>Solanales</taxon>
        <taxon>Solanaceae</taxon>
        <taxon>Solanoideae</taxon>
        <taxon>Solaneae</taxon>
        <taxon>Solanum</taxon>
    </lineage>
</organism>
<dbReference type="Proteomes" id="UP001234989">
    <property type="component" value="Chromosome 12"/>
</dbReference>
<protein>
    <recommendedName>
        <fullName evidence="12">Peptide transporter</fullName>
    </recommendedName>
</protein>
<name>A0AAF0V6R1_SOLVR</name>
<proteinExistence type="inferred from homology"/>
<feature type="transmembrane region" description="Helical" evidence="9">
    <location>
        <begin position="373"/>
        <end position="392"/>
    </location>
</feature>
<dbReference type="PANTHER" id="PTHR11654">
    <property type="entry name" value="OLIGOPEPTIDE TRANSPORTER-RELATED"/>
    <property type="match status" value="1"/>
</dbReference>
<dbReference type="InterPro" id="IPR036259">
    <property type="entry name" value="MFS_trans_sf"/>
</dbReference>
<evidence type="ECO:0008006" key="12">
    <source>
        <dbReference type="Google" id="ProtNLM"/>
    </source>
</evidence>
<comment type="similarity">
    <text evidence="6">Belongs to the major facilitator superfamily. Phosphate:H(+) symporter (TC 2.A.1.9) family.</text>
</comment>
<dbReference type="SUPFAM" id="SSF103473">
    <property type="entry name" value="MFS general substrate transporter"/>
    <property type="match status" value="1"/>
</dbReference>
<evidence type="ECO:0000313" key="10">
    <source>
        <dbReference type="EMBL" id="WMV57748.1"/>
    </source>
</evidence>
<comment type="similarity">
    <text evidence="2 7">Belongs to the major facilitator superfamily. Proton-dependent oligopeptide transporter (POT/PTR) (TC 2.A.17) family.</text>
</comment>